<keyword evidence="8" id="KW-0479">Metal-binding</keyword>
<gene>
    <name evidence="14" type="ORF">RN001_004662</name>
</gene>
<evidence type="ECO:0000256" key="1">
    <source>
        <dbReference type="ARBA" id="ARBA00001968"/>
    </source>
</evidence>
<dbReference type="GO" id="GO:0005737">
    <property type="term" value="C:cytoplasm"/>
    <property type="evidence" value="ECO:0007669"/>
    <property type="project" value="UniProtKB-SubCell"/>
</dbReference>
<dbReference type="Proteomes" id="UP001353858">
    <property type="component" value="Unassembled WGS sequence"/>
</dbReference>
<dbReference type="GO" id="GO:0004518">
    <property type="term" value="F:nuclease activity"/>
    <property type="evidence" value="ECO:0007669"/>
    <property type="project" value="UniProtKB-KW"/>
</dbReference>
<evidence type="ECO:0000256" key="11">
    <source>
        <dbReference type="ARBA" id="ARBA00030126"/>
    </source>
</evidence>
<evidence type="ECO:0000256" key="12">
    <source>
        <dbReference type="ARBA" id="ARBA00045850"/>
    </source>
</evidence>
<keyword evidence="6" id="KW-0963">Cytoplasm</keyword>
<name>A0AAN7QJQ7_9COLE</name>
<comment type="function">
    <text evidence="12">Transposase-derived protein that may have nuclease activity. Does not have transposase activity.</text>
</comment>
<evidence type="ECO:0000256" key="4">
    <source>
        <dbReference type="ARBA" id="ARBA00006958"/>
    </source>
</evidence>
<dbReference type="AlphaFoldDB" id="A0AAN7QJQ7"/>
<evidence type="ECO:0000313" key="15">
    <source>
        <dbReference type="Proteomes" id="UP001353858"/>
    </source>
</evidence>
<keyword evidence="15" id="KW-1185">Reference proteome</keyword>
<comment type="subcellular location">
    <subcellularLocation>
        <location evidence="3">Cytoplasm</location>
    </subcellularLocation>
    <subcellularLocation>
        <location evidence="2">Nucleus</location>
    </subcellularLocation>
</comment>
<dbReference type="GO" id="GO:0016787">
    <property type="term" value="F:hydrolase activity"/>
    <property type="evidence" value="ECO:0007669"/>
    <property type="project" value="UniProtKB-KW"/>
</dbReference>
<evidence type="ECO:0000256" key="3">
    <source>
        <dbReference type="ARBA" id="ARBA00004496"/>
    </source>
</evidence>
<sequence length="347" mass="39508">MSDSSITLTSSDSEEEIPRIRFIRDRNDVFQTFDEQEFKDRFRFSKLTIMELLNLFGNQIEPATFRNKSISSKDQLLITLRFLATGSFQQVIGDHINIHKSTVSRIVRRVIKCIASLKPRYIKMPDNDTLTSTKQRFFAIGGLPRVLGAIDCTHIKIQSPGGHNAELFRNRKGYFSINVQIVCDARLNIMNIIARWPGSTHDSTIFNDSPLCADLENGQYANSFLLGDSGYPCRTYLLTPFLRPSTPAEVAYNFAHCATRNVVERCFGILKRRFPCLSLGLRNLIPTTLNIIVACAVLHNIGLNDDMFEFPDVDDNAEDIHEQPENRLRNENTVVRDQIVLTVFNNN</sequence>
<feature type="domain" description="DDE Tnp4" evidence="13">
    <location>
        <begin position="150"/>
        <end position="300"/>
    </location>
</feature>
<accession>A0AAN7QJQ7</accession>
<dbReference type="InterPro" id="IPR027806">
    <property type="entry name" value="HARBI1_dom"/>
</dbReference>
<organism evidence="14 15">
    <name type="scientific">Aquatica leii</name>
    <dbReference type="NCBI Taxonomy" id="1421715"/>
    <lineage>
        <taxon>Eukaryota</taxon>
        <taxon>Metazoa</taxon>
        <taxon>Ecdysozoa</taxon>
        <taxon>Arthropoda</taxon>
        <taxon>Hexapoda</taxon>
        <taxon>Insecta</taxon>
        <taxon>Pterygota</taxon>
        <taxon>Neoptera</taxon>
        <taxon>Endopterygota</taxon>
        <taxon>Coleoptera</taxon>
        <taxon>Polyphaga</taxon>
        <taxon>Elateriformia</taxon>
        <taxon>Elateroidea</taxon>
        <taxon>Lampyridae</taxon>
        <taxon>Luciolinae</taxon>
        <taxon>Aquatica</taxon>
    </lineage>
</organism>
<dbReference type="InterPro" id="IPR026103">
    <property type="entry name" value="HARBI1_animal"/>
</dbReference>
<dbReference type="PANTHER" id="PTHR22930">
    <property type="match status" value="1"/>
</dbReference>
<evidence type="ECO:0000256" key="6">
    <source>
        <dbReference type="ARBA" id="ARBA00022490"/>
    </source>
</evidence>
<evidence type="ECO:0000256" key="8">
    <source>
        <dbReference type="ARBA" id="ARBA00022723"/>
    </source>
</evidence>
<keyword evidence="7" id="KW-0540">Nuclease</keyword>
<comment type="similarity">
    <text evidence="4">Belongs to the HARBI1 family.</text>
</comment>
<dbReference type="PANTHER" id="PTHR22930:SF289">
    <property type="entry name" value="DDE TNP4 DOMAIN-CONTAINING PROTEIN-RELATED"/>
    <property type="match status" value="1"/>
</dbReference>
<keyword evidence="10" id="KW-0539">Nucleus</keyword>
<evidence type="ECO:0000256" key="10">
    <source>
        <dbReference type="ARBA" id="ARBA00023242"/>
    </source>
</evidence>
<comment type="cofactor">
    <cofactor evidence="1">
        <name>a divalent metal cation</name>
        <dbReference type="ChEBI" id="CHEBI:60240"/>
    </cofactor>
</comment>
<evidence type="ECO:0000256" key="5">
    <source>
        <dbReference type="ARBA" id="ARBA00015519"/>
    </source>
</evidence>
<proteinExistence type="inferred from homology"/>
<dbReference type="Pfam" id="PF13359">
    <property type="entry name" value="DDE_Tnp_4"/>
    <property type="match status" value="1"/>
</dbReference>
<dbReference type="EMBL" id="JARPUR010000002">
    <property type="protein sequence ID" value="KAK4881343.1"/>
    <property type="molecule type" value="Genomic_DNA"/>
</dbReference>
<evidence type="ECO:0000313" key="14">
    <source>
        <dbReference type="EMBL" id="KAK4881343.1"/>
    </source>
</evidence>
<reference evidence="15" key="1">
    <citation type="submission" date="2023-01" db="EMBL/GenBank/DDBJ databases">
        <title>Key to firefly adult light organ development and bioluminescence: homeobox transcription factors regulate luciferase expression and transportation to peroxisome.</title>
        <authorList>
            <person name="Fu X."/>
        </authorList>
    </citation>
    <scope>NUCLEOTIDE SEQUENCE [LARGE SCALE GENOMIC DNA]</scope>
</reference>
<evidence type="ECO:0000256" key="7">
    <source>
        <dbReference type="ARBA" id="ARBA00022722"/>
    </source>
</evidence>
<dbReference type="GO" id="GO:0046872">
    <property type="term" value="F:metal ion binding"/>
    <property type="evidence" value="ECO:0007669"/>
    <property type="project" value="UniProtKB-KW"/>
</dbReference>
<dbReference type="InterPro" id="IPR045249">
    <property type="entry name" value="HARBI1-like"/>
</dbReference>
<evidence type="ECO:0000259" key="13">
    <source>
        <dbReference type="Pfam" id="PF13359"/>
    </source>
</evidence>
<dbReference type="GO" id="GO:0005634">
    <property type="term" value="C:nucleus"/>
    <property type="evidence" value="ECO:0007669"/>
    <property type="project" value="UniProtKB-SubCell"/>
</dbReference>
<comment type="caution">
    <text evidence="14">The sequence shown here is derived from an EMBL/GenBank/DDBJ whole genome shotgun (WGS) entry which is preliminary data.</text>
</comment>
<keyword evidence="9" id="KW-0378">Hydrolase</keyword>
<protein>
    <recommendedName>
        <fullName evidence="5">Putative nuclease HARBI1</fullName>
    </recommendedName>
    <alternativeName>
        <fullName evidence="11">Harbinger transposase-derived nuclease</fullName>
    </alternativeName>
</protein>
<dbReference type="PRINTS" id="PR02086">
    <property type="entry name" value="PUTNUCHARBI1"/>
</dbReference>
<evidence type="ECO:0000256" key="9">
    <source>
        <dbReference type="ARBA" id="ARBA00022801"/>
    </source>
</evidence>
<evidence type="ECO:0000256" key="2">
    <source>
        <dbReference type="ARBA" id="ARBA00004123"/>
    </source>
</evidence>